<organism evidence="10 11">
    <name type="scientific">Massilia phyllostachyos</name>
    <dbReference type="NCBI Taxonomy" id="2898585"/>
    <lineage>
        <taxon>Bacteria</taxon>
        <taxon>Pseudomonadati</taxon>
        <taxon>Pseudomonadota</taxon>
        <taxon>Betaproteobacteria</taxon>
        <taxon>Burkholderiales</taxon>
        <taxon>Oxalobacteraceae</taxon>
        <taxon>Telluria group</taxon>
        <taxon>Massilia</taxon>
    </lineage>
</organism>
<reference evidence="10" key="1">
    <citation type="submission" date="2021-11" db="EMBL/GenBank/DDBJ databases">
        <title>The complete genome of Massilia sp sp. G4R7.</title>
        <authorList>
            <person name="Liu L."/>
            <person name="Yue J."/>
            <person name="Yuan J."/>
            <person name="Yang F."/>
            <person name="Li L."/>
        </authorList>
    </citation>
    <scope>NUCLEOTIDE SEQUENCE</scope>
    <source>
        <strain evidence="10">G4R7</strain>
    </source>
</reference>
<dbReference type="Pfam" id="PF04542">
    <property type="entry name" value="Sigma70_r2"/>
    <property type="match status" value="1"/>
</dbReference>
<keyword evidence="5 6" id="KW-0804">Transcription</keyword>
<comment type="subcellular location">
    <subcellularLocation>
        <location evidence="6">Cytoplasm</location>
    </subcellularLocation>
</comment>
<comment type="similarity">
    <text evidence="6">Belongs to the sigma-70 factor family. RpoD/SigA subfamily.</text>
</comment>
<evidence type="ECO:0000259" key="8">
    <source>
        <dbReference type="PROSITE" id="PS00715"/>
    </source>
</evidence>
<comment type="function">
    <text evidence="6">Sigma factors are initiation factors that promote the attachment of RNA polymerase to specific initiation sites and are then released. This sigma factor is the primary sigma factor during exponential growth.</text>
</comment>
<dbReference type="SUPFAM" id="SSF88946">
    <property type="entry name" value="Sigma2 domain of RNA polymerase sigma factors"/>
    <property type="match status" value="1"/>
</dbReference>
<comment type="subunit">
    <text evidence="6">Interacts transiently with the RNA polymerase catalytic core.</text>
</comment>
<dbReference type="InterPro" id="IPR014284">
    <property type="entry name" value="RNA_pol_sigma-70_dom"/>
</dbReference>
<dbReference type="Gene3D" id="1.10.220.120">
    <property type="entry name" value="Sigma-70 factor, region 1.1"/>
    <property type="match status" value="1"/>
</dbReference>
<evidence type="ECO:0000256" key="3">
    <source>
        <dbReference type="ARBA" id="ARBA00023082"/>
    </source>
</evidence>
<feature type="compositionally biased region" description="Polar residues" evidence="7">
    <location>
        <begin position="301"/>
        <end position="310"/>
    </location>
</feature>
<dbReference type="InterPro" id="IPR007127">
    <property type="entry name" value="RNA_pol_sigma_70_r1_1"/>
</dbReference>
<evidence type="ECO:0000256" key="1">
    <source>
        <dbReference type="ARBA" id="ARBA00022490"/>
    </source>
</evidence>
<dbReference type="InterPro" id="IPR000943">
    <property type="entry name" value="RNA_pol_sigma70"/>
</dbReference>
<proteinExistence type="inferred from homology"/>
<keyword evidence="11" id="KW-1185">Reference proteome</keyword>
<evidence type="ECO:0000256" key="4">
    <source>
        <dbReference type="ARBA" id="ARBA00023125"/>
    </source>
</evidence>
<feature type="region of interest" description="Disordered" evidence="7">
    <location>
        <begin position="292"/>
        <end position="338"/>
    </location>
</feature>
<sequence length="750" mass="83337">MPTKKPETKVAAKTTRASAKADQGQDKAEVRTASPAPVSQTTDAAALAAIDTSGYVLPSVKVPGRRGRKPKEFTPENDEIAALNAVERAELKAADKAKAKDRKAKEKALLKDAFSSDTEASEEELEIRRNKLKALIKSGKERGFLTYSEINDHLPENIVDPEAIEGIIGTFNDMGIAVYEHAPDAETLLLSDNVPNATSDDEAEAAAEAALSTVDSDFGRTTDPVRMYMREMGSVELLTREGEIEIAKRIEDGLKDMIQAISACPVTIAEIIDAAAKIEKDEIKIDEIVDGMVDPDEDENTSPTAVAPTSTDDEDEDEDEEEEAEEEEEEASGGSAAAGYSAEQLEALKQSALDKFRNIADQFDKMRKAFEKDGYNSKAYVKAQDAISDELLGIRFTAKVVEKLCDTLRGQVDEVRHIEKQILDVAVNRCGMPRAHFIKVFPGNETNLEWVDGEVNAGHAYSAILGRNIPTIKELQQRLIDLQARVVLPLPDLRNINRQMAAGEMKARKAKREMTEANLRLVISIAKKYTNRGLQFLDLIQEGNIGLMKAVDKFEYRRGYKFSTYATWWIRQAITRSIADQARTIRIPVHMIETINKMNRISRQILQETGAEPDPATLAIKMEMPEDKIRKIMKIAKEPISMETPIGDDDDSHLGDFIEDNNTLAPSDAALHASMRGVVKDVLDSLTPREAKVLRMRFGIEMSTDHTLEEVGKQFDVTRERIRQIEAKALRKLRHPSRSDKLKSFLEGSS</sequence>
<dbReference type="PANTHER" id="PTHR30603:SF60">
    <property type="entry name" value="RNA POLYMERASE SIGMA FACTOR RPOD"/>
    <property type="match status" value="1"/>
</dbReference>
<dbReference type="NCBIfam" id="TIGR02937">
    <property type="entry name" value="sigma70-ECF"/>
    <property type="match status" value="1"/>
</dbReference>
<feature type="compositionally biased region" description="Basic and acidic residues" evidence="7">
    <location>
        <begin position="1"/>
        <end position="10"/>
    </location>
</feature>
<accession>A0ABS8Q0X9</accession>
<feature type="region of interest" description="Sigma-70 factor domain-3" evidence="6">
    <location>
        <begin position="593"/>
        <end position="669"/>
    </location>
</feature>
<dbReference type="PROSITE" id="PS00715">
    <property type="entry name" value="SIGMA70_1"/>
    <property type="match status" value="1"/>
</dbReference>
<dbReference type="InterPro" id="IPR007631">
    <property type="entry name" value="RNA_pol_sigma_70_non-ess"/>
</dbReference>
<feature type="compositionally biased region" description="Acidic residues" evidence="7">
    <location>
        <begin position="311"/>
        <end position="331"/>
    </location>
</feature>
<evidence type="ECO:0000256" key="7">
    <source>
        <dbReference type="SAM" id="MobiDB-lite"/>
    </source>
</evidence>
<feature type="DNA-binding region" description="H-T-H motif" evidence="6">
    <location>
        <begin position="708"/>
        <end position="727"/>
    </location>
</feature>
<dbReference type="InterPro" id="IPR013324">
    <property type="entry name" value="RNA_pol_sigma_r3/r4-like"/>
</dbReference>
<dbReference type="NCBIfam" id="NF004208">
    <property type="entry name" value="PRK05658.1"/>
    <property type="match status" value="1"/>
</dbReference>
<dbReference type="HAMAP" id="MF_00963">
    <property type="entry name" value="Sigma70_RpoD_SigA"/>
    <property type="match status" value="1"/>
</dbReference>
<name>A0ABS8Q0X9_9BURK</name>
<dbReference type="PANTHER" id="PTHR30603">
    <property type="entry name" value="RNA POLYMERASE SIGMA FACTOR RPO"/>
    <property type="match status" value="1"/>
</dbReference>
<keyword evidence="1 6" id="KW-0963">Cytoplasm</keyword>
<dbReference type="InterPro" id="IPR050239">
    <property type="entry name" value="Sigma-70_RNA_pol_init_factors"/>
</dbReference>
<evidence type="ECO:0000313" key="11">
    <source>
        <dbReference type="Proteomes" id="UP001179361"/>
    </source>
</evidence>
<dbReference type="InterPro" id="IPR007630">
    <property type="entry name" value="RNA_pol_sigma70_r4"/>
</dbReference>
<dbReference type="Gene3D" id="1.10.10.10">
    <property type="entry name" value="Winged helix-like DNA-binding domain superfamily/Winged helix DNA-binding domain"/>
    <property type="match status" value="2"/>
</dbReference>
<evidence type="ECO:0000313" key="10">
    <source>
        <dbReference type="EMBL" id="MCD2515244.1"/>
    </source>
</evidence>
<dbReference type="EMBL" id="JAJNOC010000001">
    <property type="protein sequence ID" value="MCD2515244.1"/>
    <property type="molecule type" value="Genomic_DNA"/>
</dbReference>
<dbReference type="Pfam" id="PF00140">
    <property type="entry name" value="Sigma70_r1_2"/>
    <property type="match status" value="1"/>
</dbReference>
<dbReference type="Gene3D" id="1.10.601.10">
    <property type="entry name" value="RNA Polymerase Primary Sigma Factor"/>
    <property type="match status" value="1"/>
</dbReference>
<feature type="short sequence motif" description="Interaction with polymerase core subunit RpoC" evidence="6">
    <location>
        <begin position="538"/>
        <end position="541"/>
    </location>
</feature>
<dbReference type="RefSeq" id="WP_231056560.1">
    <property type="nucleotide sequence ID" value="NZ_JAJNOC010000001.1"/>
</dbReference>
<comment type="caution">
    <text evidence="10">The sequence shown here is derived from an EMBL/GenBank/DDBJ whole genome shotgun (WGS) entry which is preliminary data.</text>
</comment>
<dbReference type="Pfam" id="PF04546">
    <property type="entry name" value="Sigma70_ner"/>
    <property type="match status" value="1"/>
</dbReference>
<evidence type="ECO:0000256" key="2">
    <source>
        <dbReference type="ARBA" id="ARBA00023015"/>
    </source>
</evidence>
<protein>
    <recommendedName>
        <fullName evidence="6">RNA polymerase sigma factor RpoD</fullName>
    </recommendedName>
    <alternativeName>
        <fullName evidence="6">Sigma-70</fullName>
    </alternativeName>
</protein>
<dbReference type="InterPro" id="IPR007624">
    <property type="entry name" value="RNA_pol_sigma70_r3"/>
</dbReference>
<dbReference type="InterPro" id="IPR028630">
    <property type="entry name" value="Sigma70_RpoD"/>
</dbReference>
<dbReference type="Pfam" id="PF04545">
    <property type="entry name" value="Sigma70_r4"/>
    <property type="match status" value="1"/>
</dbReference>
<keyword evidence="3 6" id="KW-0731">Sigma factor</keyword>
<gene>
    <name evidence="6 10" type="primary">rpoD</name>
    <name evidence="10" type="ORF">LQ564_02830</name>
</gene>
<dbReference type="InterPro" id="IPR009042">
    <property type="entry name" value="RNA_pol_sigma70_r1_2"/>
</dbReference>
<feature type="region of interest" description="Sigma-70 factor domain-2" evidence="6">
    <location>
        <begin position="514"/>
        <end position="584"/>
    </location>
</feature>
<dbReference type="SUPFAM" id="SSF88659">
    <property type="entry name" value="Sigma3 and sigma4 domains of RNA polymerase sigma factors"/>
    <property type="match status" value="2"/>
</dbReference>
<keyword evidence="2 6" id="KW-0805">Transcription regulation</keyword>
<dbReference type="CDD" id="cd06171">
    <property type="entry name" value="Sigma70_r4"/>
    <property type="match status" value="1"/>
</dbReference>
<dbReference type="PROSITE" id="PS00716">
    <property type="entry name" value="SIGMA70_2"/>
    <property type="match status" value="1"/>
</dbReference>
<evidence type="ECO:0000259" key="9">
    <source>
        <dbReference type="PROSITE" id="PS00716"/>
    </source>
</evidence>
<feature type="region of interest" description="Sigma-70 factor domain-4" evidence="6">
    <location>
        <begin position="682"/>
        <end position="735"/>
    </location>
</feature>
<evidence type="ECO:0000256" key="6">
    <source>
        <dbReference type="HAMAP-Rule" id="MF_00963"/>
    </source>
</evidence>
<dbReference type="InterPro" id="IPR012760">
    <property type="entry name" value="RNA_pol_sigma_RpoD_C"/>
</dbReference>
<dbReference type="InterPro" id="IPR036388">
    <property type="entry name" value="WH-like_DNA-bd_sf"/>
</dbReference>
<feature type="domain" description="RNA polymerase sigma-70" evidence="8">
    <location>
        <begin position="538"/>
        <end position="551"/>
    </location>
</feature>
<feature type="domain" description="RNA polymerase sigma-70" evidence="9">
    <location>
        <begin position="707"/>
        <end position="733"/>
    </location>
</feature>
<keyword evidence="4 6" id="KW-0238">DNA-binding</keyword>
<dbReference type="InterPro" id="IPR013325">
    <property type="entry name" value="RNA_pol_sigma_r2"/>
</dbReference>
<evidence type="ECO:0000256" key="5">
    <source>
        <dbReference type="ARBA" id="ARBA00023163"/>
    </source>
</evidence>
<dbReference type="Pfam" id="PF03979">
    <property type="entry name" value="Sigma70_r1_1"/>
    <property type="match status" value="1"/>
</dbReference>
<dbReference type="InterPro" id="IPR042189">
    <property type="entry name" value="RNA_pol_sigma_70_r1_1_sf"/>
</dbReference>
<feature type="region of interest" description="Disordered" evidence="7">
    <location>
        <begin position="1"/>
        <end position="40"/>
    </location>
</feature>
<dbReference type="InterPro" id="IPR007627">
    <property type="entry name" value="RNA_pol_sigma70_r2"/>
</dbReference>
<dbReference type="NCBIfam" id="TIGR02393">
    <property type="entry name" value="RpoD_Cterm"/>
    <property type="match status" value="1"/>
</dbReference>
<dbReference type="Pfam" id="PF04539">
    <property type="entry name" value="Sigma70_r3"/>
    <property type="match status" value="1"/>
</dbReference>
<dbReference type="Proteomes" id="UP001179361">
    <property type="component" value="Unassembled WGS sequence"/>
</dbReference>
<dbReference type="PRINTS" id="PR00046">
    <property type="entry name" value="SIGMA70FCT"/>
</dbReference>